<gene>
    <name evidence="3" type="ORF">BE15_09410</name>
</gene>
<sequence length="137" mass="14087">MPASSERPRRSRATPGAGDWTPALSAGELGAVAVHLVELCHVAALDTGEPAIVDGTRAEGEAAASRSTATWSAPSGGPEGVVDERMGCLMKRACSPGCGAVAVSFSSDPLDWVWVGVVLLVLVGIGAALVLRLRRRR</sequence>
<keyword evidence="2" id="KW-1133">Transmembrane helix</keyword>
<feature type="transmembrane region" description="Helical" evidence="2">
    <location>
        <begin position="112"/>
        <end position="131"/>
    </location>
</feature>
<comment type="caution">
    <text evidence="3">The sequence shown here is derived from an EMBL/GenBank/DDBJ whole genome shotgun (WGS) entry which is preliminary data.</text>
</comment>
<feature type="region of interest" description="Disordered" evidence="1">
    <location>
        <begin position="1"/>
        <end position="20"/>
    </location>
</feature>
<feature type="compositionally biased region" description="Low complexity" evidence="1">
    <location>
        <begin position="62"/>
        <end position="75"/>
    </location>
</feature>
<reference evidence="3 4" key="1">
    <citation type="submission" date="2014-02" db="EMBL/GenBank/DDBJ databases">
        <title>The small core and large imbalanced accessory genome model reveals a collaborative survival strategy of Sorangium cellulosum strains in nature.</title>
        <authorList>
            <person name="Han K."/>
            <person name="Peng R."/>
            <person name="Blom J."/>
            <person name="Li Y.-Z."/>
        </authorList>
    </citation>
    <scope>NUCLEOTIDE SEQUENCE [LARGE SCALE GENOMIC DNA]</scope>
    <source>
        <strain evidence="3 4">So0008-312</strain>
    </source>
</reference>
<dbReference type="Proteomes" id="UP000075260">
    <property type="component" value="Unassembled WGS sequence"/>
</dbReference>
<dbReference type="EMBL" id="JEMA01000259">
    <property type="protein sequence ID" value="KYF72503.1"/>
    <property type="molecule type" value="Genomic_DNA"/>
</dbReference>
<organism evidence="3 4">
    <name type="scientific">Sorangium cellulosum</name>
    <name type="common">Polyangium cellulosum</name>
    <dbReference type="NCBI Taxonomy" id="56"/>
    <lineage>
        <taxon>Bacteria</taxon>
        <taxon>Pseudomonadati</taxon>
        <taxon>Myxococcota</taxon>
        <taxon>Polyangia</taxon>
        <taxon>Polyangiales</taxon>
        <taxon>Polyangiaceae</taxon>
        <taxon>Sorangium</taxon>
    </lineage>
</organism>
<accession>A0A150QWY6</accession>
<dbReference type="AlphaFoldDB" id="A0A150QWY6"/>
<keyword evidence="2" id="KW-0472">Membrane</keyword>
<proteinExistence type="predicted"/>
<evidence type="ECO:0000313" key="3">
    <source>
        <dbReference type="EMBL" id="KYF72503.1"/>
    </source>
</evidence>
<feature type="region of interest" description="Disordered" evidence="1">
    <location>
        <begin position="56"/>
        <end position="78"/>
    </location>
</feature>
<keyword evidence="2" id="KW-0812">Transmembrane</keyword>
<evidence type="ECO:0000256" key="1">
    <source>
        <dbReference type="SAM" id="MobiDB-lite"/>
    </source>
</evidence>
<evidence type="ECO:0000313" key="4">
    <source>
        <dbReference type="Proteomes" id="UP000075260"/>
    </source>
</evidence>
<name>A0A150QWY6_SORCE</name>
<protein>
    <submittedName>
        <fullName evidence="3">Uncharacterized protein</fullName>
    </submittedName>
</protein>
<evidence type="ECO:0000256" key="2">
    <source>
        <dbReference type="SAM" id="Phobius"/>
    </source>
</evidence>